<evidence type="ECO:0000313" key="1">
    <source>
        <dbReference type="EMBL" id="PJB47925.1"/>
    </source>
</evidence>
<evidence type="ECO:0000313" key="2">
    <source>
        <dbReference type="Proteomes" id="UP000231196"/>
    </source>
</evidence>
<comment type="caution">
    <text evidence="1">The sequence shown here is derived from an EMBL/GenBank/DDBJ whole genome shotgun (WGS) entry which is preliminary data.</text>
</comment>
<reference evidence="2" key="1">
    <citation type="submission" date="2017-09" db="EMBL/GenBank/DDBJ databases">
        <title>Depth-based differentiation of microbial function through sediment-hosted aquifers and enrichment of novel symbionts in the deep terrestrial subsurface.</title>
        <authorList>
            <person name="Probst A.J."/>
            <person name="Ladd B."/>
            <person name="Jarett J.K."/>
            <person name="Geller-Mcgrath D.E."/>
            <person name="Sieber C.M.K."/>
            <person name="Emerson J.B."/>
            <person name="Anantharaman K."/>
            <person name="Thomas B.C."/>
            <person name="Malmstrom R."/>
            <person name="Stieglmeier M."/>
            <person name="Klingl A."/>
            <person name="Woyke T."/>
            <person name="Ryan C.M."/>
            <person name="Banfield J.F."/>
        </authorList>
    </citation>
    <scope>NUCLEOTIDE SEQUENCE [LARGE SCALE GENOMIC DNA]</scope>
</reference>
<dbReference type="AlphaFoldDB" id="A0A2M8BVR2"/>
<name>A0A2M8BVR2_9BACT</name>
<gene>
    <name evidence="1" type="ORF">CO104_02455</name>
</gene>
<protein>
    <submittedName>
        <fullName evidence="1">Uncharacterized protein</fullName>
    </submittedName>
</protein>
<organism evidence="1 2">
    <name type="scientific">Candidatus Collierbacteria bacterium CG_4_9_14_3_um_filter_43_16</name>
    <dbReference type="NCBI Taxonomy" id="1974532"/>
    <lineage>
        <taxon>Bacteria</taxon>
        <taxon>Candidatus Collieribacteriota</taxon>
    </lineage>
</organism>
<sequence length="181" mass="21174">MEFNQFPKIYQILQKENLLPDGVLSNGNLLCRDNDGNKFVMKDLVGLEGVVYTDIFPSVNDQKIEFKILILPKLYKIVDKFIFFEFYNGKSFNETWDEFKPNSLGGRGVPLNSVNMFIDLIFDFSKIDISRLPTNLIEFDFDLWKSVHFKEMSKGLEKFGLLSKEQISTLNKIFLDTEMQW</sequence>
<accession>A0A2M8BVR2</accession>
<dbReference type="EMBL" id="PFUC01000052">
    <property type="protein sequence ID" value="PJB47925.1"/>
    <property type="molecule type" value="Genomic_DNA"/>
</dbReference>
<proteinExistence type="predicted"/>
<dbReference type="Proteomes" id="UP000231196">
    <property type="component" value="Unassembled WGS sequence"/>
</dbReference>